<dbReference type="PROSITE" id="PS51767">
    <property type="entry name" value="PEPTIDASE_A1"/>
    <property type="match status" value="1"/>
</dbReference>
<dbReference type="Pfam" id="PF00026">
    <property type="entry name" value="Asp"/>
    <property type="match status" value="1"/>
</dbReference>
<dbReference type="PRINTS" id="PR00080">
    <property type="entry name" value="SDRFAMILY"/>
</dbReference>
<sequence>MLVSSPFHNITFGAIDEFYGEFGGLGLAPPNATSDSYPASYGEKSQLRPNFLHSVVNGMELEHNIMSIHLPENKKRKGMLTFGGGPSRTDHRIPFSQQMASPELTYAWKVDLSSILIKGSIDQPALPLNSVAAITLDPEYALAISPEATQIVWEYLGATPDEDGAHIDCDTRESLPEIVLMLGKEYITLGWEDYTAHWWLDPDNVCRVLVVDCDVEGSAMLGLPLMKKFDLSFDMDNNELGLTQRFKVFVLDIDEEELKHTVLTHLKQYSDTNALGYAVCNLRDVGDIQAKVDKAADFLGGRIDVLVNNGGIATPQWKDGKTMVDPATIPEWQAYVETNLTAPFVVSQACIPYMEVAGAQDAVEHDSDSDAGPCIIHIGSFRAHQSDANQEGYASTKAGTLGLMHSMAVSLAPQGIRVNLVAPGRIKVAHECKDGDEKGLSWSAQHEDKDVSDHATNRAGRPKDIADAVEYLVHAGFVTGQDITVDGGATKMKK</sequence>
<accession>A0A4U0TLU9</accession>
<dbReference type="PANTHER" id="PTHR24321">
    <property type="entry name" value="DEHYDROGENASES, SHORT CHAIN"/>
    <property type="match status" value="1"/>
</dbReference>
<dbReference type="CDD" id="cd05233">
    <property type="entry name" value="SDR_c"/>
    <property type="match status" value="1"/>
</dbReference>
<keyword evidence="7" id="KW-1185">Reference proteome</keyword>
<keyword evidence="3" id="KW-0560">Oxidoreductase</keyword>
<dbReference type="SUPFAM" id="SSF50630">
    <property type="entry name" value="Acid proteases"/>
    <property type="match status" value="1"/>
</dbReference>
<dbReference type="Proteomes" id="UP000308549">
    <property type="component" value="Unassembled WGS sequence"/>
</dbReference>
<dbReference type="EMBL" id="NAJL01000065">
    <property type="protein sequence ID" value="TKA22817.1"/>
    <property type="molecule type" value="Genomic_DNA"/>
</dbReference>
<evidence type="ECO:0000259" key="5">
    <source>
        <dbReference type="PROSITE" id="PS51767"/>
    </source>
</evidence>
<evidence type="ECO:0000313" key="6">
    <source>
        <dbReference type="EMBL" id="TKA22817.1"/>
    </source>
</evidence>
<dbReference type="PRINTS" id="PR00081">
    <property type="entry name" value="GDHRDH"/>
</dbReference>
<organism evidence="6 7">
    <name type="scientific">Salinomyces thailandicus</name>
    <dbReference type="NCBI Taxonomy" id="706561"/>
    <lineage>
        <taxon>Eukaryota</taxon>
        <taxon>Fungi</taxon>
        <taxon>Dikarya</taxon>
        <taxon>Ascomycota</taxon>
        <taxon>Pezizomycotina</taxon>
        <taxon>Dothideomycetes</taxon>
        <taxon>Dothideomycetidae</taxon>
        <taxon>Mycosphaerellales</taxon>
        <taxon>Teratosphaeriaceae</taxon>
        <taxon>Salinomyces</taxon>
    </lineage>
</organism>
<dbReference type="InterPro" id="IPR036291">
    <property type="entry name" value="NAD(P)-bd_dom_sf"/>
</dbReference>
<proteinExistence type="inferred from homology"/>
<evidence type="ECO:0000256" key="3">
    <source>
        <dbReference type="ARBA" id="ARBA00023002"/>
    </source>
</evidence>
<gene>
    <name evidence="6" type="ORF">B0A50_07716</name>
</gene>
<name>A0A4U0TLU9_9PEZI</name>
<evidence type="ECO:0000256" key="2">
    <source>
        <dbReference type="ARBA" id="ARBA00022857"/>
    </source>
</evidence>
<dbReference type="InterPro" id="IPR020904">
    <property type="entry name" value="Sc_DH/Rdtase_CS"/>
</dbReference>
<dbReference type="PROSITE" id="PS00061">
    <property type="entry name" value="ADH_SHORT"/>
    <property type="match status" value="1"/>
</dbReference>
<comment type="similarity">
    <text evidence="1">Belongs to the short-chain dehydrogenases/reductases (SDR) family.</text>
</comment>
<evidence type="ECO:0000256" key="4">
    <source>
        <dbReference type="SAM" id="MobiDB-lite"/>
    </source>
</evidence>
<dbReference type="PANTHER" id="PTHR24321:SF8">
    <property type="entry name" value="ESTRADIOL 17-BETA-DEHYDROGENASE 8-RELATED"/>
    <property type="match status" value="1"/>
</dbReference>
<dbReference type="Gene3D" id="2.40.70.10">
    <property type="entry name" value="Acid Proteases"/>
    <property type="match status" value="1"/>
</dbReference>
<dbReference type="InterPro" id="IPR002347">
    <property type="entry name" value="SDR_fam"/>
</dbReference>
<feature type="domain" description="Peptidase A1" evidence="5">
    <location>
        <begin position="1"/>
        <end position="243"/>
    </location>
</feature>
<reference evidence="6 7" key="1">
    <citation type="submission" date="2017-03" db="EMBL/GenBank/DDBJ databases">
        <title>Genomes of endolithic fungi from Antarctica.</title>
        <authorList>
            <person name="Coleine C."/>
            <person name="Masonjones S."/>
            <person name="Stajich J.E."/>
        </authorList>
    </citation>
    <scope>NUCLEOTIDE SEQUENCE [LARGE SCALE GENOMIC DNA]</scope>
    <source>
        <strain evidence="6 7">CCFEE 6315</strain>
    </source>
</reference>
<dbReference type="SUPFAM" id="SSF51735">
    <property type="entry name" value="NAD(P)-binding Rossmann-fold domains"/>
    <property type="match status" value="1"/>
</dbReference>
<evidence type="ECO:0000313" key="7">
    <source>
        <dbReference type="Proteomes" id="UP000308549"/>
    </source>
</evidence>
<keyword evidence="2" id="KW-0521">NADP</keyword>
<dbReference type="InterPro" id="IPR033121">
    <property type="entry name" value="PEPTIDASE_A1"/>
</dbReference>
<dbReference type="OrthoDB" id="47007at2759"/>
<protein>
    <recommendedName>
        <fullName evidence="5">Peptidase A1 domain-containing protein</fullName>
    </recommendedName>
</protein>
<dbReference type="GO" id="GO:0016491">
    <property type="term" value="F:oxidoreductase activity"/>
    <property type="evidence" value="ECO:0007669"/>
    <property type="project" value="UniProtKB-KW"/>
</dbReference>
<comment type="caution">
    <text evidence="6">The sequence shown here is derived from an EMBL/GenBank/DDBJ whole genome shotgun (WGS) entry which is preliminary data.</text>
</comment>
<dbReference type="Pfam" id="PF13561">
    <property type="entry name" value="adh_short_C2"/>
    <property type="match status" value="1"/>
</dbReference>
<dbReference type="Gene3D" id="3.40.50.720">
    <property type="entry name" value="NAD(P)-binding Rossmann-like Domain"/>
    <property type="match status" value="1"/>
</dbReference>
<dbReference type="InterPro" id="IPR021109">
    <property type="entry name" value="Peptidase_aspartic_dom_sf"/>
</dbReference>
<evidence type="ECO:0000256" key="1">
    <source>
        <dbReference type="ARBA" id="ARBA00006484"/>
    </source>
</evidence>
<feature type="region of interest" description="Disordered" evidence="4">
    <location>
        <begin position="437"/>
        <end position="460"/>
    </location>
</feature>
<dbReference type="AlphaFoldDB" id="A0A4U0TLU9"/>